<sequence length="189" mass="21994">MEQDLEQLYMSRYAKDLAFENLVKNFIFFIVFVVIAMVSVGLWLYPKIDDYRSQDADARQQATIVAYQRRGFVGILQSYRSLKEHNSHLLQPPDYSALIDALKILLNQHFTHIKIREESSRTDPLGHFIRKKLRVSAHARNLKDFYAFFDDLVRISAHVQIEFPITITKNENAFLLDFGVHVDHGSVGH</sequence>
<reference evidence="5" key="2">
    <citation type="submission" date="2014-12" db="EMBL/GenBank/DDBJ databases">
        <authorList>
            <person name="Smet A."/>
        </authorList>
    </citation>
    <scope>NUCLEOTIDE SEQUENCE [LARGE SCALE GENOMIC DNA]</scope>
</reference>
<dbReference type="AlphaFoldDB" id="A0A0K2XBA4"/>
<dbReference type="RefSeq" id="WP_053940680.1">
    <property type="nucleotide sequence ID" value="NZ_CDMH01000006.1"/>
</dbReference>
<accession>A0A0K2XBA4</accession>
<dbReference type="EMBL" id="CDML01000038">
    <property type="protein sequence ID" value="CRF41384.1"/>
    <property type="molecule type" value="Genomic_DNA"/>
</dbReference>
<organism evidence="3 7">
    <name type="scientific">Helicobacter ailurogastricus</name>
    <dbReference type="NCBI Taxonomy" id="1578720"/>
    <lineage>
        <taxon>Bacteria</taxon>
        <taxon>Pseudomonadati</taxon>
        <taxon>Campylobacterota</taxon>
        <taxon>Epsilonproteobacteria</taxon>
        <taxon>Campylobacterales</taxon>
        <taxon>Helicobacteraceae</taxon>
        <taxon>Helicobacter</taxon>
    </lineage>
</organism>
<name>A0A0K2XBA4_9HELI</name>
<evidence type="ECO:0000313" key="4">
    <source>
        <dbReference type="EMBL" id="CRF43635.1"/>
    </source>
</evidence>
<evidence type="ECO:0000313" key="3">
    <source>
        <dbReference type="EMBL" id="CRF41999.1"/>
    </source>
</evidence>
<feature type="transmembrane region" description="Helical" evidence="1">
    <location>
        <begin position="26"/>
        <end position="45"/>
    </location>
</feature>
<evidence type="ECO:0000313" key="6">
    <source>
        <dbReference type="Proteomes" id="UP000041394"/>
    </source>
</evidence>
<keyword evidence="1" id="KW-0472">Membrane</keyword>
<protein>
    <submittedName>
        <fullName evidence="3">Uncharacterized protein</fullName>
    </submittedName>
</protein>
<reference evidence="3" key="1">
    <citation type="submission" date="2014-12" db="EMBL/GenBank/DDBJ databases">
        <title>Whole genome sequences of four Staphylococcus schleiferi canine isolates.</title>
        <authorList>
            <person name="Misic A.M."/>
            <person name="Cain C."/>
            <person name="Morris D.O."/>
            <person name="Rankin S."/>
            <person name="Beiting D."/>
        </authorList>
    </citation>
    <scope>NUCLEOTIDE SEQUENCE</scope>
    <source>
        <strain evidence="2">ASB11</strain>
        <strain evidence="3">ASB13</strain>
        <strain evidence="4">ASB9</strain>
    </source>
</reference>
<keyword evidence="1" id="KW-1133">Transmembrane helix</keyword>
<gene>
    <name evidence="2" type="ORF">HAL011_11780</name>
    <name evidence="3" type="ORF">HAL013_01480</name>
    <name evidence="4" type="ORF">HAL09_01810</name>
</gene>
<dbReference type="Proteomes" id="UP000045175">
    <property type="component" value="Unassembled WGS sequence"/>
</dbReference>
<reference evidence="6 7" key="3">
    <citation type="submission" date="2014-12" db="EMBL/GenBank/DDBJ databases">
        <authorList>
            <person name="Jaenicke S."/>
        </authorList>
    </citation>
    <scope>NUCLEOTIDE SEQUENCE [LARGE SCALE GENOMIC DNA]</scope>
</reference>
<keyword evidence="5" id="KW-1185">Reference proteome</keyword>
<dbReference type="STRING" id="1578720.HAL011_11780"/>
<dbReference type="Proteomes" id="UP000038622">
    <property type="component" value="Unassembled WGS sequence"/>
</dbReference>
<evidence type="ECO:0000313" key="5">
    <source>
        <dbReference type="Proteomes" id="UP000038622"/>
    </source>
</evidence>
<dbReference type="EMBL" id="CDMH01000006">
    <property type="protein sequence ID" value="CRF41999.1"/>
    <property type="molecule type" value="Genomic_DNA"/>
</dbReference>
<evidence type="ECO:0000313" key="7">
    <source>
        <dbReference type="Proteomes" id="UP000045175"/>
    </source>
</evidence>
<dbReference type="Proteomes" id="UP000041394">
    <property type="component" value="Unassembled WGS sequence"/>
</dbReference>
<keyword evidence="1" id="KW-0812">Transmembrane</keyword>
<evidence type="ECO:0000256" key="1">
    <source>
        <dbReference type="SAM" id="Phobius"/>
    </source>
</evidence>
<proteinExistence type="predicted"/>
<dbReference type="OrthoDB" id="5327853at2"/>
<dbReference type="EMBL" id="CDMN01000005">
    <property type="protein sequence ID" value="CRF43635.1"/>
    <property type="molecule type" value="Genomic_DNA"/>
</dbReference>
<evidence type="ECO:0000313" key="2">
    <source>
        <dbReference type="EMBL" id="CRF41384.1"/>
    </source>
</evidence>